<evidence type="ECO:0000313" key="3">
    <source>
        <dbReference type="EMBL" id="PLB54720.1"/>
    </source>
</evidence>
<dbReference type="Proteomes" id="UP000234275">
    <property type="component" value="Unassembled WGS sequence"/>
</dbReference>
<evidence type="ECO:0008006" key="5">
    <source>
        <dbReference type="Google" id="ProtNLM"/>
    </source>
</evidence>
<protein>
    <recommendedName>
        <fullName evidence="5">Fungal-specific transcription factor domain-containing protein</fullName>
    </recommendedName>
</protein>
<name>A0A2I2GPB6_9EURO</name>
<dbReference type="InterPro" id="IPR021858">
    <property type="entry name" value="Fun_TF"/>
</dbReference>
<dbReference type="RefSeq" id="XP_024710022.1">
    <property type="nucleotide sequence ID" value="XM_024852719.1"/>
</dbReference>
<dbReference type="OrthoDB" id="5043642at2759"/>
<reference evidence="3 4" key="1">
    <citation type="submission" date="2016-12" db="EMBL/GenBank/DDBJ databases">
        <title>The genomes of Aspergillus section Nigri reveals drivers in fungal speciation.</title>
        <authorList>
            <consortium name="DOE Joint Genome Institute"/>
            <person name="Vesth T.C."/>
            <person name="Nybo J."/>
            <person name="Theobald S."/>
            <person name="Brandl J."/>
            <person name="Frisvad J.C."/>
            <person name="Nielsen K.F."/>
            <person name="Lyhne E.K."/>
            <person name="Kogle M.E."/>
            <person name="Kuo A."/>
            <person name="Riley R."/>
            <person name="Clum A."/>
            <person name="Nolan M."/>
            <person name="Lipzen A."/>
            <person name="Salamov A."/>
            <person name="Henrissat B."/>
            <person name="Wiebenga A."/>
            <person name="De Vries R.P."/>
            <person name="Grigoriev I.V."/>
            <person name="Mortensen U.H."/>
            <person name="Andersen M.R."/>
            <person name="Baker S.E."/>
        </authorList>
    </citation>
    <scope>NUCLEOTIDE SEQUENCE [LARGE SCALE GENOMIC DNA]</scope>
    <source>
        <strain evidence="3 4">IBT 23096</strain>
    </source>
</reference>
<dbReference type="GO" id="GO:0003700">
    <property type="term" value="F:DNA-binding transcription factor activity"/>
    <property type="evidence" value="ECO:0007669"/>
    <property type="project" value="TreeGrafter"/>
</dbReference>
<dbReference type="GO" id="GO:0000976">
    <property type="term" value="F:transcription cis-regulatory region binding"/>
    <property type="evidence" value="ECO:0007669"/>
    <property type="project" value="TreeGrafter"/>
</dbReference>
<gene>
    <name evidence="3" type="ORF">P170DRAFT_470166</name>
</gene>
<comment type="caution">
    <text evidence="3">The sequence shown here is derived from an EMBL/GenBank/DDBJ whole genome shotgun (WGS) entry which is preliminary data.</text>
</comment>
<comment type="subcellular location">
    <subcellularLocation>
        <location evidence="1">Nucleus</location>
    </subcellularLocation>
</comment>
<dbReference type="PANTHER" id="PTHR37534:SF38">
    <property type="entry name" value="ZN(2)-C6 FUNGAL-TYPE DOMAIN-CONTAINING PROTEIN"/>
    <property type="match status" value="1"/>
</dbReference>
<dbReference type="STRING" id="1392250.A0A2I2GPB6"/>
<keyword evidence="2" id="KW-0539">Nucleus</keyword>
<proteinExistence type="predicted"/>
<dbReference type="PANTHER" id="PTHR37534">
    <property type="entry name" value="TRANSCRIPTIONAL ACTIVATOR PROTEIN UGA3"/>
    <property type="match status" value="1"/>
</dbReference>
<dbReference type="AlphaFoldDB" id="A0A2I2GPB6"/>
<keyword evidence="4" id="KW-1185">Reference proteome</keyword>
<dbReference type="VEuPathDB" id="FungiDB:P170DRAFT_470166"/>
<evidence type="ECO:0000256" key="1">
    <source>
        <dbReference type="ARBA" id="ARBA00004123"/>
    </source>
</evidence>
<dbReference type="EMBL" id="MSFO01000001">
    <property type="protein sequence ID" value="PLB54720.1"/>
    <property type="molecule type" value="Genomic_DNA"/>
</dbReference>
<evidence type="ECO:0000313" key="4">
    <source>
        <dbReference type="Proteomes" id="UP000234275"/>
    </source>
</evidence>
<evidence type="ECO:0000256" key="2">
    <source>
        <dbReference type="ARBA" id="ARBA00023242"/>
    </source>
</evidence>
<accession>A0A2I2GPB6</accession>
<sequence length="400" mass="45123">MTPRPSLPSLINGVHTPTERRLYNHFSQVLSQLLVLQTSNQCNPIAAAILPLSTADKGLLSLVMTVSAAHLLKLLFLGGHSIENPEYVEVQRLKWKFFGQGTRIHGQRIQELYADKPVSNKQYTIALASTMLLCQYNTGEGGFDGGWKMHLGAAHELVKCLKRRSGASNVTFSSAAVLEDWFLYHQLISKVTDQNPLCHADHFEASSNPSSDLLLIGSQDGLLSIVGRIMDLKTQILLDDDPSVPSYLGLTFGLEISVDLEAWDYQYPTQQQRVVGECYRWAAFILLYATVYQCQLLDDKIQTALEGGLTYLDDLCDTDHAQICALFPMFIFGVSAVSRRDRDRVREKMDAYYKWSGLGNIIEAKTFLELWWEQCDQAEDRNWWQWHALASETALQPILT</sequence>
<dbReference type="GeneID" id="36560417"/>
<dbReference type="GO" id="GO:0005634">
    <property type="term" value="C:nucleus"/>
    <property type="evidence" value="ECO:0007669"/>
    <property type="project" value="UniProtKB-SubCell"/>
</dbReference>
<dbReference type="GO" id="GO:0045944">
    <property type="term" value="P:positive regulation of transcription by RNA polymerase II"/>
    <property type="evidence" value="ECO:0007669"/>
    <property type="project" value="TreeGrafter"/>
</dbReference>
<organism evidence="3 4">
    <name type="scientific">Aspergillus steynii IBT 23096</name>
    <dbReference type="NCBI Taxonomy" id="1392250"/>
    <lineage>
        <taxon>Eukaryota</taxon>
        <taxon>Fungi</taxon>
        <taxon>Dikarya</taxon>
        <taxon>Ascomycota</taxon>
        <taxon>Pezizomycotina</taxon>
        <taxon>Eurotiomycetes</taxon>
        <taxon>Eurotiomycetidae</taxon>
        <taxon>Eurotiales</taxon>
        <taxon>Aspergillaceae</taxon>
        <taxon>Aspergillus</taxon>
        <taxon>Aspergillus subgen. Circumdati</taxon>
    </lineage>
</organism>
<dbReference type="Pfam" id="PF11951">
    <property type="entry name" value="Fungal_trans_2"/>
    <property type="match status" value="1"/>
</dbReference>